<evidence type="ECO:0000259" key="3">
    <source>
        <dbReference type="PROSITE" id="PS51294"/>
    </source>
</evidence>
<dbReference type="GO" id="GO:0005634">
    <property type="term" value="C:nucleus"/>
    <property type="evidence" value="ECO:0007669"/>
    <property type="project" value="TreeGrafter"/>
</dbReference>
<dbReference type="SUPFAM" id="SSF46689">
    <property type="entry name" value="Homeodomain-like"/>
    <property type="match status" value="2"/>
</dbReference>
<feature type="region of interest" description="Disordered" evidence="1">
    <location>
        <begin position="480"/>
        <end position="578"/>
    </location>
</feature>
<dbReference type="PANTHER" id="PTHR45614">
    <property type="entry name" value="MYB PROTEIN-RELATED"/>
    <property type="match status" value="1"/>
</dbReference>
<dbReference type="AlphaFoldDB" id="A0A9P5RTM0"/>
<dbReference type="Pfam" id="PF00249">
    <property type="entry name" value="Myb_DNA-binding"/>
    <property type="match status" value="2"/>
</dbReference>
<dbReference type="Proteomes" id="UP000748756">
    <property type="component" value="Unassembled WGS sequence"/>
</dbReference>
<feature type="compositionally biased region" description="Low complexity" evidence="1">
    <location>
        <begin position="1026"/>
        <end position="1050"/>
    </location>
</feature>
<feature type="compositionally biased region" description="Acidic residues" evidence="1">
    <location>
        <begin position="521"/>
        <end position="576"/>
    </location>
</feature>
<feature type="domain" description="Myb-like" evidence="2">
    <location>
        <begin position="969"/>
        <end position="1020"/>
    </location>
</feature>
<dbReference type="GO" id="GO:0000978">
    <property type="term" value="F:RNA polymerase II cis-regulatory region sequence-specific DNA binding"/>
    <property type="evidence" value="ECO:0007669"/>
    <property type="project" value="TreeGrafter"/>
</dbReference>
<proteinExistence type="predicted"/>
<feature type="domain" description="HTH myb-type" evidence="3">
    <location>
        <begin position="969"/>
        <end position="1024"/>
    </location>
</feature>
<feature type="compositionally biased region" description="Basic and acidic residues" evidence="1">
    <location>
        <begin position="507"/>
        <end position="520"/>
    </location>
</feature>
<dbReference type="Pfam" id="PF13921">
    <property type="entry name" value="Myb_DNA-bind_6"/>
    <property type="match status" value="2"/>
</dbReference>
<reference evidence="4" key="1">
    <citation type="journal article" date="2020" name="Fungal Divers.">
        <title>Resolving the Mortierellaceae phylogeny through synthesis of multi-gene phylogenetics and phylogenomics.</title>
        <authorList>
            <person name="Vandepol N."/>
            <person name="Liber J."/>
            <person name="Desiro A."/>
            <person name="Na H."/>
            <person name="Kennedy M."/>
            <person name="Barry K."/>
            <person name="Grigoriev I.V."/>
            <person name="Miller A.N."/>
            <person name="O'Donnell K."/>
            <person name="Stajich J.E."/>
            <person name="Bonito G."/>
        </authorList>
    </citation>
    <scope>NUCLEOTIDE SEQUENCE</scope>
    <source>
        <strain evidence="4">NRRL 6426</strain>
    </source>
</reference>
<feature type="compositionally biased region" description="Low complexity" evidence="1">
    <location>
        <begin position="494"/>
        <end position="506"/>
    </location>
</feature>
<sequence length="1058" mass="120222">MAWIGRVFGAGARSTRGDRQSHRWSSYLHATTPSAQSTLLSARSRIPTHSTCSTHRRWIHSSQKSHKDTTLNATNSASTATSRKQQSDSLVGKGSHLLRNVYIWTPEIDAKILEMRLEGNTWHEIGAAIGRDHSACHQRYLKELDPALHKQWNPEKLERLNAMVADGRSWRYISEKLLITQSICREKWMSMNQDLVQKAKEIKKLERPRVVRPVRESGASTVETYRKSGMLASSKYRWCTHVEALLLELRDRGFNWRQIGSIFGMVPMSCYLRYQHRLKPKLKSGWIPPKIDISNVPYYLLPQRVRPLPSTPKTITTAITDLIPNNATSSTVTASKGSGGFIPWLRTKHSLPKDNSVPEAILGVLSDDFSYDVREPISSRTRTWTPEEDKIIITGREQGASFKTIGEHLKLDPRICHSRYYTALESKAQEKEWTPALIEKLRFYVQQGLAWSTIANELGFHRVICREKYLEISRSLKQSTGSSGAYAQQDDTHSTSSTTITSGDAAASKESDTKDNNDLEDHGDDMLEDDYGDADDDDDDGFYDGDNDSEDDDDDGDDDDEDVMNMNDAEDGEENDSMTVVKRLRQTKHMTPPNSTPTVRSIWDQESFMRERQKLWTTTEETTLIQHVIRNGIRSWDEIAEILGGAYSAEECRAYWKFLDMPVIRHDRQPSKWSPQNEALFWVLWLERGSNYEEIARTLTESFAEDGAFAGNTPVFEAKDCESLFMARTRHLRKGVRAEEEEGLDAAQLQKKYVEIALAQSKKPAPPFKWTKEKSVTLQKIIRQRLKTRGVQFDWINWRWVARHVGGGATAQRCSTHWRALRKVEMDKDVWTNEEVLLLEKGIREVGTTFNDDGVAGETGDYAPGEPTVSGFRAIQRFYLPNHGVDSLQRKYFLLSDKATEVTVQEYMAILEAVEEYGEHHWDKVVKRLRALPSSSSTTGSTLSSMSRASAGTAWTKAPCRRVWESSYKHNLLYTPWSAAEDLDLRESVEHLGKGDWTLISRFFPGKSAWQCRLRWCQVTDPHFQSSSSSSSSSFSSSSSSSSFSSSSDHSSQHPTTS</sequence>
<dbReference type="InterPro" id="IPR009057">
    <property type="entry name" value="Homeodomain-like_sf"/>
</dbReference>
<dbReference type="Gene3D" id="1.10.10.60">
    <property type="entry name" value="Homeodomain-like"/>
    <property type="match status" value="2"/>
</dbReference>
<dbReference type="PROSITE" id="PS50090">
    <property type="entry name" value="MYB_LIKE"/>
    <property type="match status" value="3"/>
</dbReference>
<evidence type="ECO:0000259" key="2">
    <source>
        <dbReference type="PROSITE" id="PS50090"/>
    </source>
</evidence>
<dbReference type="EMBL" id="JAAAUQ010000832">
    <property type="protein sequence ID" value="KAF9147310.1"/>
    <property type="molecule type" value="Genomic_DNA"/>
</dbReference>
<evidence type="ECO:0000313" key="4">
    <source>
        <dbReference type="EMBL" id="KAF9147310.1"/>
    </source>
</evidence>
<dbReference type="PROSITE" id="PS51294">
    <property type="entry name" value="HTH_MYB"/>
    <property type="match status" value="1"/>
</dbReference>
<name>A0A9P5RTM0_9FUNG</name>
<feature type="region of interest" description="Disordered" evidence="1">
    <location>
        <begin position="45"/>
        <end position="88"/>
    </location>
</feature>
<feature type="domain" description="Myb-like" evidence="2">
    <location>
        <begin position="769"/>
        <end position="822"/>
    </location>
</feature>
<dbReference type="InterPro" id="IPR017930">
    <property type="entry name" value="Myb_dom"/>
</dbReference>
<dbReference type="InterPro" id="IPR050560">
    <property type="entry name" value="MYB_TF"/>
</dbReference>
<dbReference type="CDD" id="cd00167">
    <property type="entry name" value="SANT"/>
    <property type="match status" value="2"/>
</dbReference>
<dbReference type="OrthoDB" id="2143914at2759"/>
<feature type="region of interest" description="Disordered" evidence="1">
    <location>
        <begin position="1024"/>
        <end position="1058"/>
    </location>
</feature>
<dbReference type="SMART" id="SM00717">
    <property type="entry name" value="SANT"/>
    <property type="match status" value="6"/>
</dbReference>
<accession>A0A9P5RTM0</accession>
<dbReference type="GO" id="GO:0000981">
    <property type="term" value="F:DNA-binding transcription factor activity, RNA polymerase II-specific"/>
    <property type="evidence" value="ECO:0007669"/>
    <property type="project" value="TreeGrafter"/>
</dbReference>
<evidence type="ECO:0000313" key="5">
    <source>
        <dbReference type="Proteomes" id="UP000748756"/>
    </source>
</evidence>
<feature type="compositionally biased region" description="Low complexity" evidence="1">
    <location>
        <begin position="70"/>
        <end position="82"/>
    </location>
</feature>
<evidence type="ECO:0000256" key="1">
    <source>
        <dbReference type="SAM" id="MobiDB-lite"/>
    </source>
</evidence>
<keyword evidence="5" id="KW-1185">Reference proteome</keyword>
<comment type="caution">
    <text evidence="4">The sequence shown here is derived from an EMBL/GenBank/DDBJ whole genome shotgun (WGS) entry which is preliminary data.</text>
</comment>
<protein>
    <submittedName>
        <fullName evidence="4">Uncharacterized protein</fullName>
    </submittedName>
</protein>
<dbReference type="PANTHER" id="PTHR45614:SF51">
    <property type="entry name" value="MYB-LIKE DNA-BINDING PROTEIN BAS1"/>
    <property type="match status" value="1"/>
</dbReference>
<organism evidence="4 5">
    <name type="scientific">Linnemannia schmuckeri</name>
    <dbReference type="NCBI Taxonomy" id="64567"/>
    <lineage>
        <taxon>Eukaryota</taxon>
        <taxon>Fungi</taxon>
        <taxon>Fungi incertae sedis</taxon>
        <taxon>Mucoromycota</taxon>
        <taxon>Mortierellomycotina</taxon>
        <taxon>Mortierellomycetes</taxon>
        <taxon>Mortierellales</taxon>
        <taxon>Mortierellaceae</taxon>
        <taxon>Linnemannia</taxon>
    </lineage>
</organism>
<dbReference type="InterPro" id="IPR001005">
    <property type="entry name" value="SANT/Myb"/>
</dbReference>
<feature type="domain" description="Myb-like" evidence="2">
    <location>
        <begin position="616"/>
        <end position="660"/>
    </location>
</feature>
<gene>
    <name evidence="4" type="ORF">BG015_011085</name>
</gene>